<evidence type="ECO:0000256" key="1">
    <source>
        <dbReference type="SAM" id="MobiDB-lite"/>
    </source>
</evidence>
<keyword evidence="3" id="KW-1185">Reference proteome</keyword>
<feature type="compositionally biased region" description="Basic and acidic residues" evidence="1">
    <location>
        <begin position="53"/>
        <end position="70"/>
    </location>
</feature>
<gene>
    <name evidence="2" type="ORF">GWI33_016985</name>
</gene>
<reference evidence="2" key="1">
    <citation type="submission" date="2020-08" db="EMBL/GenBank/DDBJ databases">
        <title>Genome sequencing and assembly of the red palm weevil Rhynchophorus ferrugineus.</title>
        <authorList>
            <person name="Dias G.B."/>
            <person name="Bergman C.M."/>
            <person name="Manee M."/>
        </authorList>
    </citation>
    <scope>NUCLEOTIDE SEQUENCE</scope>
    <source>
        <strain evidence="2">AA-2017</strain>
        <tissue evidence="2">Whole larva</tissue>
    </source>
</reference>
<comment type="caution">
    <text evidence="2">The sequence shown here is derived from an EMBL/GenBank/DDBJ whole genome shotgun (WGS) entry which is preliminary data.</text>
</comment>
<dbReference type="AlphaFoldDB" id="A0A834HZU1"/>
<organism evidence="2 3">
    <name type="scientific">Rhynchophorus ferrugineus</name>
    <name type="common">Red palm weevil</name>
    <name type="synonym">Curculio ferrugineus</name>
    <dbReference type="NCBI Taxonomy" id="354439"/>
    <lineage>
        <taxon>Eukaryota</taxon>
        <taxon>Metazoa</taxon>
        <taxon>Ecdysozoa</taxon>
        <taxon>Arthropoda</taxon>
        <taxon>Hexapoda</taxon>
        <taxon>Insecta</taxon>
        <taxon>Pterygota</taxon>
        <taxon>Neoptera</taxon>
        <taxon>Endopterygota</taxon>
        <taxon>Coleoptera</taxon>
        <taxon>Polyphaga</taxon>
        <taxon>Cucujiformia</taxon>
        <taxon>Curculionidae</taxon>
        <taxon>Dryophthorinae</taxon>
        <taxon>Rhynchophorus</taxon>
    </lineage>
</organism>
<feature type="region of interest" description="Disordered" evidence="1">
    <location>
        <begin position="34"/>
        <end position="72"/>
    </location>
</feature>
<name>A0A834HZU1_RHYFE</name>
<accession>A0A834HZU1</accession>
<proteinExistence type="predicted"/>
<dbReference type="EMBL" id="JAACXV010014147">
    <property type="protein sequence ID" value="KAF7270018.1"/>
    <property type="molecule type" value="Genomic_DNA"/>
</dbReference>
<dbReference type="Proteomes" id="UP000625711">
    <property type="component" value="Unassembled WGS sequence"/>
</dbReference>
<protein>
    <submittedName>
        <fullName evidence="2">Uncharacterized protein</fullName>
    </submittedName>
</protein>
<evidence type="ECO:0000313" key="3">
    <source>
        <dbReference type="Proteomes" id="UP000625711"/>
    </source>
</evidence>
<evidence type="ECO:0000313" key="2">
    <source>
        <dbReference type="EMBL" id="KAF7270018.1"/>
    </source>
</evidence>
<sequence length="89" mass="9445">MITSISKELAVLQVAVYGGGARAIAVACRSPSPISSAPAARLEKPALRPGKLRHLDSRHTLRPADPRDLVAADPPTFTRVPVAAVWTRP</sequence>